<evidence type="ECO:0000256" key="1">
    <source>
        <dbReference type="SAM" id="Phobius"/>
    </source>
</evidence>
<gene>
    <name evidence="3" type="ORF">AABB29_06225</name>
</gene>
<organism evidence="3 4">
    <name type="scientific">Yoonia phaeophyticola</name>
    <dbReference type="NCBI Taxonomy" id="3137369"/>
    <lineage>
        <taxon>Bacteria</taxon>
        <taxon>Pseudomonadati</taxon>
        <taxon>Pseudomonadota</taxon>
        <taxon>Alphaproteobacteria</taxon>
        <taxon>Rhodobacterales</taxon>
        <taxon>Paracoccaceae</taxon>
        <taxon>Yoonia</taxon>
    </lineage>
</organism>
<dbReference type="Proteomes" id="UP001440612">
    <property type="component" value="Chromosome"/>
</dbReference>
<keyword evidence="1" id="KW-0472">Membrane</keyword>
<evidence type="ECO:0000313" key="4">
    <source>
        <dbReference type="Proteomes" id="UP001440612"/>
    </source>
</evidence>
<keyword evidence="1" id="KW-0812">Transmembrane</keyword>
<dbReference type="Pfam" id="PF11127">
    <property type="entry name" value="YgaP-like_TM"/>
    <property type="match status" value="1"/>
</dbReference>
<name>A0ABZ2V860_9RHOB</name>
<reference evidence="4" key="1">
    <citation type="submission" date="2024-04" db="EMBL/GenBank/DDBJ databases">
        <title>Phylogenomic analyses of a clade within the roseobacter group suggest taxonomic reassignments of species of the genera Aestuariivita, Citreicella, Loktanella, Nautella, Pelagibaca, Ruegeria, Thalassobius, Thiobacimonas and Tropicibacter, and the proposal o.</title>
        <authorList>
            <person name="Jeon C.O."/>
        </authorList>
    </citation>
    <scope>NUCLEOTIDE SEQUENCE [LARGE SCALE GENOMIC DNA]</scope>
    <source>
        <strain evidence="4">BS5-3</strain>
    </source>
</reference>
<dbReference type="EMBL" id="CP150951">
    <property type="protein sequence ID" value="WZC50233.1"/>
    <property type="molecule type" value="Genomic_DNA"/>
</dbReference>
<protein>
    <submittedName>
        <fullName evidence="3">DUF2892 domain-containing protein</fullName>
    </submittedName>
</protein>
<evidence type="ECO:0000313" key="3">
    <source>
        <dbReference type="EMBL" id="WZC50233.1"/>
    </source>
</evidence>
<feature type="domain" description="Inner membrane protein YgaP-like transmembrane" evidence="2">
    <location>
        <begin position="1"/>
        <end position="49"/>
    </location>
</feature>
<proteinExistence type="predicted"/>
<feature type="transmembrane region" description="Helical" evidence="1">
    <location>
        <begin position="12"/>
        <end position="35"/>
    </location>
</feature>
<accession>A0ABZ2V860</accession>
<dbReference type="RefSeq" id="WP_341368339.1">
    <property type="nucleotide sequence ID" value="NZ_CP150951.2"/>
</dbReference>
<sequence>MTRNLAYWDRIARFVLGMLPVIAALTGTIGVWGWVGVILLTTASVNFCPPPFIGYLPVVTDRRPPWCTRSFK</sequence>
<keyword evidence="4" id="KW-1185">Reference proteome</keyword>
<dbReference type="InterPro" id="IPR021309">
    <property type="entry name" value="YgaP-like_TM"/>
</dbReference>
<keyword evidence="1" id="KW-1133">Transmembrane helix</keyword>
<evidence type="ECO:0000259" key="2">
    <source>
        <dbReference type="Pfam" id="PF11127"/>
    </source>
</evidence>